<keyword evidence="2" id="KW-1133">Transmembrane helix</keyword>
<dbReference type="Pfam" id="PF13464">
    <property type="entry name" value="RodZ_C"/>
    <property type="match status" value="1"/>
</dbReference>
<dbReference type="InterPro" id="IPR050400">
    <property type="entry name" value="Bact_Cytoskel_RodZ"/>
</dbReference>
<comment type="caution">
    <text evidence="4">The sequence shown here is derived from an EMBL/GenBank/DDBJ whole genome shotgun (WGS) entry which is preliminary data.</text>
</comment>
<protein>
    <submittedName>
        <fullName evidence="4">DUF4115 domain-containing protein</fullName>
    </submittedName>
</protein>
<feature type="transmembrane region" description="Helical" evidence="2">
    <location>
        <begin position="123"/>
        <end position="144"/>
    </location>
</feature>
<evidence type="ECO:0000259" key="3">
    <source>
        <dbReference type="Pfam" id="PF13464"/>
    </source>
</evidence>
<evidence type="ECO:0000313" key="4">
    <source>
        <dbReference type="EMBL" id="MBE9216599.1"/>
    </source>
</evidence>
<proteinExistence type="predicted"/>
<accession>A0A8J7JW86</accession>
<dbReference type="InterPro" id="IPR010982">
    <property type="entry name" value="Lambda_DNA-bd_dom_sf"/>
</dbReference>
<feature type="region of interest" description="Disordered" evidence="1">
    <location>
        <begin position="1"/>
        <end position="23"/>
    </location>
</feature>
<name>A0A8J7JW86_9CYAN</name>
<keyword evidence="2" id="KW-0812">Transmembrane</keyword>
<sequence length="266" mass="29705">MKWFRKKEKEKAKENPTVSLEEQRAEKLAKMGAQLQATRQQHGFSLEEVVMHTRIPRRLVKGIEEANFEDLPEPVYIKGLVRQYADALGYNGVEFVSTFPVGTNKVSLKPIWKNPSFAQLRPIHLYLLYVLLILGAVSGLSNWLSDATNIATDNQSQQKPDISASNFKPTPIKPQSLSQINTFTKDEKGVRVGVTLKESSWIQVIADGKTTFEGTLKQGSKRSWKAQKELTVKADNAGGVLVSVNQQQAKKMGKSGKVEQLRVALN</sequence>
<dbReference type="GO" id="GO:0003677">
    <property type="term" value="F:DNA binding"/>
    <property type="evidence" value="ECO:0007669"/>
    <property type="project" value="InterPro"/>
</dbReference>
<reference evidence="4" key="1">
    <citation type="submission" date="2020-10" db="EMBL/GenBank/DDBJ databases">
        <authorList>
            <person name="Castelo-Branco R."/>
            <person name="Eusebio N."/>
            <person name="Adriana R."/>
            <person name="Vieira A."/>
            <person name="Brugerolle De Fraissinette N."/>
            <person name="Rezende De Castro R."/>
            <person name="Schneider M.P."/>
            <person name="Vasconcelos V."/>
            <person name="Leao P.N."/>
        </authorList>
    </citation>
    <scope>NUCLEOTIDE SEQUENCE</scope>
    <source>
        <strain evidence="4">LEGE 06105</strain>
    </source>
</reference>
<dbReference type="InterPro" id="IPR025194">
    <property type="entry name" value="RodZ-like_C"/>
</dbReference>
<keyword evidence="2" id="KW-0472">Membrane</keyword>
<dbReference type="PANTHER" id="PTHR34475:SF1">
    <property type="entry name" value="CYTOSKELETON PROTEIN RODZ"/>
    <property type="match status" value="1"/>
</dbReference>
<dbReference type="PANTHER" id="PTHR34475">
    <property type="match status" value="1"/>
</dbReference>
<dbReference type="AlphaFoldDB" id="A0A8J7JW86"/>
<gene>
    <name evidence="4" type="ORF">IQ247_28740</name>
</gene>
<evidence type="ECO:0000256" key="2">
    <source>
        <dbReference type="SAM" id="Phobius"/>
    </source>
</evidence>
<keyword evidence="5" id="KW-1185">Reference proteome</keyword>
<evidence type="ECO:0000256" key="1">
    <source>
        <dbReference type="SAM" id="MobiDB-lite"/>
    </source>
</evidence>
<dbReference type="EMBL" id="JADEWL010000183">
    <property type="protein sequence ID" value="MBE9216599.1"/>
    <property type="molecule type" value="Genomic_DNA"/>
</dbReference>
<organism evidence="4 5">
    <name type="scientific">Plectonema cf. radiosum LEGE 06105</name>
    <dbReference type="NCBI Taxonomy" id="945769"/>
    <lineage>
        <taxon>Bacteria</taxon>
        <taxon>Bacillati</taxon>
        <taxon>Cyanobacteriota</taxon>
        <taxon>Cyanophyceae</taxon>
        <taxon>Oscillatoriophycideae</taxon>
        <taxon>Oscillatoriales</taxon>
        <taxon>Microcoleaceae</taxon>
        <taxon>Plectonema</taxon>
    </lineage>
</organism>
<dbReference type="Proteomes" id="UP000620559">
    <property type="component" value="Unassembled WGS sequence"/>
</dbReference>
<dbReference type="Gene3D" id="1.10.260.40">
    <property type="entry name" value="lambda repressor-like DNA-binding domains"/>
    <property type="match status" value="1"/>
</dbReference>
<feature type="domain" description="Cytoskeleton protein RodZ-like C-terminal" evidence="3">
    <location>
        <begin position="194"/>
        <end position="261"/>
    </location>
</feature>
<dbReference type="Pfam" id="PF13413">
    <property type="entry name" value="HTH_25"/>
    <property type="match status" value="1"/>
</dbReference>
<evidence type="ECO:0000313" key="5">
    <source>
        <dbReference type="Proteomes" id="UP000620559"/>
    </source>
</evidence>